<dbReference type="Proteomes" id="UP000789759">
    <property type="component" value="Unassembled WGS sequence"/>
</dbReference>
<organism evidence="1 2">
    <name type="scientific">Cetraspora pellucida</name>
    <dbReference type="NCBI Taxonomy" id="1433469"/>
    <lineage>
        <taxon>Eukaryota</taxon>
        <taxon>Fungi</taxon>
        <taxon>Fungi incertae sedis</taxon>
        <taxon>Mucoromycota</taxon>
        <taxon>Glomeromycotina</taxon>
        <taxon>Glomeromycetes</taxon>
        <taxon>Diversisporales</taxon>
        <taxon>Gigasporaceae</taxon>
        <taxon>Cetraspora</taxon>
    </lineage>
</organism>
<keyword evidence="2" id="KW-1185">Reference proteome</keyword>
<protein>
    <submittedName>
        <fullName evidence="1">17470_t:CDS:1</fullName>
    </submittedName>
</protein>
<name>A0A9N9A4A6_9GLOM</name>
<gene>
    <name evidence="1" type="ORF">CPELLU_LOCUS3164</name>
</gene>
<proteinExistence type="predicted"/>
<evidence type="ECO:0000313" key="1">
    <source>
        <dbReference type="EMBL" id="CAG8516269.1"/>
    </source>
</evidence>
<dbReference type="AlphaFoldDB" id="A0A9N9A4A6"/>
<sequence length="39" mass="4538">MGWKRIRGTRNILRILDNKKSRNTVMDLSPTAAETIQRP</sequence>
<accession>A0A9N9A4A6</accession>
<comment type="caution">
    <text evidence="1">The sequence shown here is derived from an EMBL/GenBank/DDBJ whole genome shotgun (WGS) entry which is preliminary data.</text>
</comment>
<dbReference type="EMBL" id="CAJVQA010001488">
    <property type="protein sequence ID" value="CAG8516269.1"/>
    <property type="molecule type" value="Genomic_DNA"/>
</dbReference>
<reference evidence="1" key="1">
    <citation type="submission" date="2021-06" db="EMBL/GenBank/DDBJ databases">
        <authorList>
            <person name="Kallberg Y."/>
            <person name="Tangrot J."/>
            <person name="Rosling A."/>
        </authorList>
    </citation>
    <scope>NUCLEOTIDE SEQUENCE</scope>
    <source>
        <strain evidence="1">FL966</strain>
    </source>
</reference>
<evidence type="ECO:0000313" key="2">
    <source>
        <dbReference type="Proteomes" id="UP000789759"/>
    </source>
</evidence>